<accession>A0A160DD48</accession>
<proteinExistence type="predicted"/>
<dbReference type="KEGG" id="vg:28800751"/>
<dbReference type="EMBL" id="KU998238">
    <property type="protein sequence ID" value="ANA85686.1"/>
    <property type="molecule type" value="Genomic_DNA"/>
</dbReference>
<gene>
    <name evidence="1" type="primary">60</name>
    <name evidence="1" type="ORF">PBI_SPLINTER_60</name>
</gene>
<evidence type="ECO:0000313" key="1">
    <source>
        <dbReference type="EMBL" id="ANA85686.1"/>
    </source>
</evidence>
<organism evidence="1 2">
    <name type="scientific">Gordonia phage Splinter</name>
    <dbReference type="NCBI Taxonomy" id="1838080"/>
    <lineage>
        <taxon>Viruses</taxon>
        <taxon>Duplodnaviria</taxon>
        <taxon>Heunggongvirae</taxon>
        <taxon>Uroviricota</taxon>
        <taxon>Caudoviricetes</taxon>
        <taxon>Ruthgordonvirinae</taxon>
        <taxon>Vendettavirus</taxon>
        <taxon>Vendettavirus vendetta</taxon>
    </lineage>
</organism>
<evidence type="ECO:0000313" key="2">
    <source>
        <dbReference type="Proteomes" id="UP000201364"/>
    </source>
</evidence>
<name>A0A160DD48_9CAUD</name>
<dbReference type="GeneID" id="28800751"/>
<sequence length="164" mass="18394">MTSLRRTVADTAEVVAALRSATVFGRSAPADDTPDESKQVFHYGPKPPCDVDLIDWSDREAATLVGLVELYGDVRIAGVWRYQIGPQAGHARGLLYDDLRPVVIASDLVLSWFDQGWTDEAFERRILATRKRTVKRFGWLESAFSADEDEADEDEDEQLSLHIL</sequence>
<reference evidence="1 2" key="1">
    <citation type="submission" date="2016-03" db="EMBL/GenBank/DDBJ databases">
        <authorList>
            <person name="Montgomery M.T."/>
            <person name="Guerrero C.A."/>
            <person name="Mavrich T.N."/>
            <person name="Pope W.H."/>
            <person name="Garlena R.A."/>
            <person name="Russell D.A."/>
            <person name="Jacobs-Sera D."/>
            <person name="Hendrix R.W."/>
            <person name="Hatfull G.F."/>
        </authorList>
    </citation>
    <scope>NUCLEOTIDE SEQUENCE [LARGE SCALE GENOMIC DNA]</scope>
</reference>
<dbReference type="RefSeq" id="YP_009275414.1">
    <property type="nucleotide sequence ID" value="NC_030927.1"/>
</dbReference>
<protein>
    <submittedName>
        <fullName evidence="1">Uncharacterized protein</fullName>
    </submittedName>
</protein>
<dbReference type="Proteomes" id="UP000201364">
    <property type="component" value="Segment"/>
</dbReference>